<evidence type="ECO:0000256" key="1">
    <source>
        <dbReference type="SAM" id="Phobius"/>
    </source>
</evidence>
<feature type="transmembrane region" description="Helical" evidence="1">
    <location>
        <begin position="93"/>
        <end position="110"/>
    </location>
</feature>
<dbReference type="EMBL" id="WUPT01000001">
    <property type="protein sequence ID" value="MXQ08003.1"/>
    <property type="molecule type" value="Genomic_DNA"/>
</dbReference>
<feature type="transmembrane region" description="Helical" evidence="1">
    <location>
        <begin position="142"/>
        <end position="159"/>
    </location>
</feature>
<evidence type="ECO:0000313" key="3">
    <source>
        <dbReference type="Proteomes" id="UP000480350"/>
    </source>
</evidence>
<keyword evidence="3" id="KW-1185">Reference proteome</keyword>
<protein>
    <submittedName>
        <fullName evidence="2">Cobalamin biosynthesis protein CobQ</fullName>
    </submittedName>
</protein>
<name>A0A7C9IQQ8_9RHOB</name>
<keyword evidence="1" id="KW-1133">Transmembrane helix</keyword>
<feature type="transmembrane region" description="Helical" evidence="1">
    <location>
        <begin position="35"/>
        <end position="56"/>
    </location>
</feature>
<dbReference type="AlphaFoldDB" id="A0A7C9IQQ8"/>
<keyword evidence="1" id="KW-0812">Transmembrane</keyword>
<dbReference type="RefSeq" id="WP_160763842.1">
    <property type="nucleotide sequence ID" value="NZ_WUPT01000001.1"/>
</dbReference>
<accession>A0A7C9IQQ8</accession>
<reference evidence="2 3" key="2">
    <citation type="submission" date="2020-03" db="EMBL/GenBank/DDBJ databases">
        <title>Kangsaoukella pontilimi gen. nov., sp. nov., a new member of the family Rhodobacteraceae isolated from a tidal mudflat.</title>
        <authorList>
            <person name="Kim I.S."/>
        </authorList>
    </citation>
    <scope>NUCLEOTIDE SEQUENCE [LARGE SCALE GENOMIC DNA]</scope>
    <source>
        <strain evidence="2 3">GH1-50</strain>
    </source>
</reference>
<proteinExistence type="predicted"/>
<feature type="transmembrane region" description="Helical" evidence="1">
    <location>
        <begin position="165"/>
        <end position="188"/>
    </location>
</feature>
<organism evidence="2 3">
    <name type="scientific">Kangsaoukella pontilimi</name>
    <dbReference type="NCBI Taxonomy" id="2691042"/>
    <lineage>
        <taxon>Bacteria</taxon>
        <taxon>Pseudomonadati</taxon>
        <taxon>Pseudomonadota</taxon>
        <taxon>Alphaproteobacteria</taxon>
        <taxon>Rhodobacterales</taxon>
        <taxon>Paracoccaceae</taxon>
        <taxon>Kangsaoukella</taxon>
    </lineage>
</organism>
<dbReference type="Proteomes" id="UP000480350">
    <property type="component" value="Unassembled WGS sequence"/>
</dbReference>
<keyword evidence="1" id="KW-0472">Membrane</keyword>
<comment type="caution">
    <text evidence="2">The sequence shown here is derived from an EMBL/GenBank/DDBJ whole genome shotgun (WGS) entry which is preliminary data.</text>
</comment>
<gene>
    <name evidence="2" type="ORF">GQ651_09110</name>
</gene>
<reference evidence="2 3" key="1">
    <citation type="submission" date="2019-12" db="EMBL/GenBank/DDBJ databases">
        <authorList>
            <person name="Lee S.D."/>
        </authorList>
    </citation>
    <scope>NUCLEOTIDE SEQUENCE [LARGE SCALE GENOMIC DNA]</scope>
    <source>
        <strain evidence="2 3">GH1-50</strain>
    </source>
</reference>
<evidence type="ECO:0000313" key="2">
    <source>
        <dbReference type="EMBL" id="MXQ08003.1"/>
    </source>
</evidence>
<feature type="transmembrane region" description="Helical" evidence="1">
    <location>
        <begin position="68"/>
        <end position="87"/>
    </location>
</feature>
<sequence>MNTPAHLLIGAAAMGRPGQARVTTAAVLGALAPDLSLYLMVSVSIWGMGIPAETVFRQLYYSDAWQAVFAVDNSFVLWGAGLLLALWRKSPVFIAFTGAALLHLAFDFPLHTHDARQHFWPLSSWVFESPVSYWDSRAHADIVGPVALMISFGCLAWIWRQYRSLAFKAFAALLAAAELMSSGIWRFIF</sequence>